<proteinExistence type="predicted"/>
<organism evidence="1 2">
    <name type="scientific">Tulasnella calospora MUT 4182</name>
    <dbReference type="NCBI Taxonomy" id="1051891"/>
    <lineage>
        <taxon>Eukaryota</taxon>
        <taxon>Fungi</taxon>
        <taxon>Dikarya</taxon>
        <taxon>Basidiomycota</taxon>
        <taxon>Agaricomycotina</taxon>
        <taxon>Agaricomycetes</taxon>
        <taxon>Cantharellales</taxon>
        <taxon>Tulasnellaceae</taxon>
        <taxon>Tulasnella</taxon>
    </lineage>
</organism>
<gene>
    <name evidence="1" type="ORF">M407DRAFT_210850</name>
</gene>
<accession>A0A0C3Q716</accession>
<evidence type="ECO:0000313" key="1">
    <source>
        <dbReference type="EMBL" id="KIO25295.1"/>
    </source>
</evidence>
<dbReference type="SUPFAM" id="SSF52833">
    <property type="entry name" value="Thioredoxin-like"/>
    <property type="match status" value="1"/>
</dbReference>
<dbReference type="InterPro" id="IPR010296">
    <property type="entry name" value="DUF899_thioredox"/>
</dbReference>
<keyword evidence="2" id="KW-1185">Reference proteome</keyword>
<dbReference type="EMBL" id="KN823045">
    <property type="protein sequence ID" value="KIO25295.1"/>
    <property type="molecule type" value="Genomic_DNA"/>
</dbReference>
<name>A0A0C3Q716_9AGAM</name>
<dbReference type="AlphaFoldDB" id="A0A0C3Q716"/>
<reference evidence="1 2" key="1">
    <citation type="submission" date="2014-04" db="EMBL/GenBank/DDBJ databases">
        <authorList>
            <consortium name="DOE Joint Genome Institute"/>
            <person name="Kuo A."/>
            <person name="Girlanda M."/>
            <person name="Perotto S."/>
            <person name="Kohler A."/>
            <person name="Nagy L.G."/>
            <person name="Floudas D."/>
            <person name="Copeland A."/>
            <person name="Barry K.W."/>
            <person name="Cichocki N."/>
            <person name="Veneault-Fourrey C."/>
            <person name="LaButti K."/>
            <person name="Lindquist E.A."/>
            <person name="Lipzen A."/>
            <person name="Lundell T."/>
            <person name="Morin E."/>
            <person name="Murat C."/>
            <person name="Sun H."/>
            <person name="Tunlid A."/>
            <person name="Henrissat B."/>
            <person name="Grigoriev I.V."/>
            <person name="Hibbett D.S."/>
            <person name="Martin F."/>
            <person name="Nordberg H.P."/>
            <person name="Cantor M.N."/>
            <person name="Hua S.X."/>
        </authorList>
    </citation>
    <scope>NUCLEOTIDE SEQUENCE [LARGE SCALE GENOMIC DNA]</scope>
    <source>
        <strain evidence="1 2">MUT 4182</strain>
    </source>
</reference>
<dbReference type="OrthoDB" id="3503208at2759"/>
<sequence>MATLPQVVSPDQWLESRLSLLAKEKELAKLQSEIRAQRKSLPCVEVTKSYAFTSPTGKVSLSDLFDGKKQLIVYHFMFGPQSDAGCPHCSFLADDLKGVNPHLSHGRNTNLVFVSRAPIDKIEAYKKRLGWDFKWYSVFEDDTFGKDYGVAFEEGAKEITYNYEQMDASKMPKDLPGVSVFVKGEDGKVYHTYSGYGEFNHGTETLLDCTPLGRGDGEPESWVRRNDEYGI</sequence>
<dbReference type="Proteomes" id="UP000054248">
    <property type="component" value="Unassembled WGS sequence"/>
</dbReference>
<protein>
    <recommendedName>
        <fullName evidence="3">Thioredoxin domain-containing protein</fullName>
    </recommendedName>
</protein>
<reference evidence="2" key="2">
    <citation type="submission" date="2015-01" db="EMBL/GenBank/DDBJ databases">
        <title>Evolutionary Origins and Diversification of the Mycorrhizal Mutualists.</title>
        <authorList>
            <consortium name="DOE Joint Genome Institute"/>
            <consortium name="Mycorrhizal Genomics Consortium"/>
            <person name="Kohler A."/>
            <person name="Kuo A."/>
            <person name="Nagy L.G."/>
            <person name="Floudas D."/>
            <person name="Copeland A."/>
            <person name="Barry K.W."/>
            <person name="Cichocki N."/>
            <person name="Veneault-Fourrey C."/>
            <person name="LaButti K."/>
            <person name="Lindquist E.A."/>
            <person name="Lipzen A."/>
            <person name="Lundell T."/>
            <person name="Morin E."/>
            <person name="Murat C."/>
            <person name="Riley R."/>
            <person name="Ohm R."/>
            <person name="Sun H."/>
            <person name="Tunlid A."/>
            <person name="Henrissat B."/>
            <person name="Grigoriev I.V."/>
            <person name="Hibbett D.S."/>
            <person name="Martin F."/>
        </authorList>
    </citation>
    <scope>NUCLEOTIDE SEQUENCE [LARGE SCALE GENOMIC DNA]</scope>
    <source>
        <strain evidence="2">MUT 4182</strain>
    </source>
</reference>
<evidence type="ECO:0008006" key="3">
    <source>
        <dbReference type="Google" id="ProtNLM"/>
    </source>
</evidence>
<dbReference type="HOGENOM" id="CLU_066898_2_0_1"/>
<dbReference type="Pfam" id="PF05988">
    <property type="entry name" value="DUF899"/>
    <property type="match status" value="1"/>
</dbReference>
<dbReference type="STRING" id="1051891.A0A0C3Q716"/>
<dbReference type="InterPro" id="IPR036249">
    <property type="entry name" value="Thioredoxin-like_sf"/>
</dbReference>
<evidence type="ECO:0000313" key="2">
    <source>
        <dbReference type="Proteomes" id="UP000054248"/>
    </source>
</evidence>
<dbReference type="Gene3D" id="3.40.30.10">
    <property type="entry name" value="Glutaredoxin"/>
    <property type="match status" value="1"/>
</dbReference>